<evidence type="ECO:0000313" key="1">
    <source>
        <dbReference type="EMBL" id="GGN05237.1"/>
    </source>
</evidence>
<proteinExistence type="predicted"/>
<dbReference type="RefSeq" id="WP_019941164.1">
    <property type="nucleotide sequence ID" value="NZ_BMLI01000002.1"/>
</dbReference>
<reference evidence="2" key="1">
    <citation type="journal article" date="2019" name="Int. J. Syst. Evol. Microbiol.">
        <title>The Global Catalogue of Microorganisms (GCM) 10K type strain sequencing project: providing services to taxonomists for standard genome sequencing and annotation.</title>
        <authorList>
            <consortium name="The Broad Institute Genomics Platform"/>
            <consortium name="The Broad Institute Genome Sequencing Center for Infectious Disease"/>
            <person name="Wu L."/>
            <person name="Ma J."/>
        </authorList>
    </citation>
    <scope>NUCLEOTIDE SEQUENCE [LARGE SCALE GENOMIC DNA]</scope>
    <source>
        <strain evidence="2">CGMCC 1.6375</strain>
    </source>
</reference>
<keyword evidence="2" id="KW-1185">Reference proteome</keyword>
<evidence type="ECO:0000313" key="2">
    <source>
        <dbReference type="Proteomes" id="UP000632339"/>
    </source>
</evidence>
<gene>
    <name evidence="1" type="ORF">GCM10010967_45450</name>
</gene>
<protein>
    <submittedName>
        <fullName evidence="1">Uncharacterized protein</fullName>
    </submittedName>
</protein>
<sequence>MAATALVETLKNAFRLEKKEGLIVDAIGLAPAYHGLVTDQYILGVSAPSLANLHESDQTRRIIKLLFTHLTLEERRMINCVRVFSNVKDLDDHKYNDFDDYPYEGYEGIQRKLPDLYPVY</sequence>
<dbReference type="Proteomes" id="UP000632339">
    <property type="component" value="Unassembled WGS sequence"/>
</dbReference>
<organism evidence="1 2">
    <name type="scientific">Dyadobacter beijingensis</name>
    <dbReference type="NCBI Taxonomy" id="365489"/>
    <lineage>
        <taxon>Bacteria</taxon>
        <taxon>Pseudomonadati</taxon>
        <taxon>Bacteroidota</taxon>
        <taxon>Cytophagia</taxon>
        <taxon>Cytophagales</taxon>
        <taxon>Spirosomataceae</taxon>
        <taxon>Dyadobacter</taxon>
    </lineage>
</organism>
<dbReference type="EMBL" id="BMLI01000002">
    <property type="protein sequence ID" value="GGN05237.1"/>
    <property type="molecule type" value="Genomic_DNA"/>
</dbReference>
<comment type="caution">
    <text evidence="1">The sequence shown here is derived from an EMBL/GenBank/DDBJ whole genome shotgun (WGS) entry which is preliminary data.</text>
</comment>
<accession>A0ABQ2ICQ0</accession>
<name>A0ABQ2ICQ0_9BACT</name>